<sequence>MSKDVQAFLPKTSRDRYWLPGSPPRRRLKDLGTVERLLGPNDYLPDLRIPVRPINLWSFENRESSTLGPYFKRRGHFGDKSRRNEEEALYLFHGCATEISPDLLHSFARHGPSIHFSRPQSYFSRAPAVYWTDSLDFAFAWCVFSETGRWIPDITPGSKPFECLVYVSKVDAAILANPGKCFHIAEPDADHMEMQLVDWCNANMEKSNPINRIPPPGSDKADWSVISSRIPKHTMESLVCADFPDMPALGKTEVRQMWMYAACDETSSSQIASAGIEILHLFSHPADMTRPKL</sequence>
<reference evidence="1" key="1">
    <citation type="journal article" date="2020" name="Stud. Mycol.">
        <title>101 Dothideomycetes genomes: a test case for predicting lifestyles and emergence of pathogens.</title>
        <authorList>
            <person name="Haridas S."/>
            <person name="Albert R."/>
            <person name="Binder M."/>
            <person name="Bloem J."/>
            <person name="Labutti K."/>
            <person name="Salamov A."/>
            <person name="Andreopoulos B."/>
            <person name="Baker S."/>
            <person name="Barry K."/>
            <person name="Bills G."/>
            <person name="Bluhm B."/>
            <person name="Cannon C."/>
            <person name="Castanera R."/>
            <person name="Culley D."/>
            <person name="Daum C."/>
            <person name="Ezra D."/>
            <person name="Gonzalez J."/>
            <person name="Henrissat B."/>
            <person name="Kuo A."/>
            <person name="Liang C."/>
            <person name="Lipzen A."/>
            <person name="Lutzoni F."/>
            <person name="Magnuson J."/>
            <person name="Mondo S."/>
            <person name="Nolan M."/>
            <person name="Ohm R."/>
            <person name="Pangilinan J."/>
            <person name="Park H.-J."/>
            <person name="Ramirez L."/>
            <person name="Alfaro M."/>
            <person name="Sun H."/>
            <person name="Tritt A."/>
            <person name="Yoshinaga Y."/>
            <person name="Zwiers L.-H."/>
            <person name="Turgeon B."/>
            <person name="Goodwin S."/>
            <person name="Spatafora J."/>
            <person name="Crous P."/>
            <person name="Grigoriev I."/>
        </authorList>
    </citation>
    <scope>NUCLEOTIDE SEQUENCE</scope>
    <source>
        <strain evidence="1">CBS 122367</strain>
    </source>
</reference>
<organism evidence="1 2">
    <name type="scientific">Lentithecium fluviatile CBS 122367</name>
    <dbReference type="NCBI Taxonomy" id="1168545"/>
    <lineage>
        <taxon>Eukaryota</taxon>
        <taxon>Fungi</taxon>
        <taxon>Dikarya</taxon>
        <taxon>Ascomycota</taxon>
        <taxon>Pezizomycotina</taxon>
        <taxon>Dothideomycetes</taxon>
        <taxon>Pleosporomycetidae</taxon>
        <taxon>Pleosporales</taxon>
        <taxon>Massarineae</taxon>
        <taxon>Lentitheciaceae</taxon>
        <taxon>Lentithecium</taxon>
    </lineage>
</organism>
<protein>
    <submittedName>
        <fullName evidence="1">Uncharacterized protein</fullName>
    </submittedName>
</protein>
<accession>A0A6G1IPF2</accession>
<dbReference type="OrthoDB" id="3718975at2759"/>
<name>A0A6G1IPF2_9PLEO</name>
<gene>
    <name evidence="1" type="ORF">K458DRAFT_393427</name>
</gene>
<dbReference type="AlphaFoldDB" id="A0A6G1IPF2"/>
<proteinExistence type="predicted"/>
<dbReference type="EMBL" id="MU005600">
    <property type="protein sequence ID" value="KAF2679863.1"/>
    <property type="molecule type" value="Genomic_DNA"/>
</dbReference>
<dbReference type="Proteomes" id="UP000799291">
    <property type="component" value="Unassembled WGS sequence"/>
</dbReference>
<evidence type="ECO:0000313" key="1">
    <source>
        <dbReference type="EMBL" id="KAF2679863.1"/>
    </source>
</evidence>
<evidence type="ECO:0000313" key="2">
    <source>
        <dbReference type="Proteomes" id="UP000799291"/>
    </source>
</evidence>
<keyword evidence="2" id="KW-1185">Reference proteome</keyword>